<dbReference type="PROSITE" id="PS51900">
    <property type="entry name" value="CB"/>
    <property type="match status" value="1"/>
</dbReference>
<evidence type="ECO:0000313" key="8">
    <source>
        <dbReference type="EMBL" id="QGQ25725.1"/>
    </source>
</evidence>
<evidence type="ECO:0000256" key="2">
    <source>
        <dbReference type="ARBA" id="ARBA00023125"/>
    </source>
</evidence>
<dbReference type="InterPro" id="IPR025269">
    <property type="entry name" value="SAM-like_dom"/>
</dbReference>
<evidence type="ECO:0000259" key="7">
    <source>
        <dbReference type="PROSITE" id="PS51900"/>
    </source>
</evidence>
<evidence type="ECO:0000256" key="5">
    <source>
        <dbReference type="SAM" id="MobiDB-lite"/>
    </source>
</evidence>
<dbReference type="GO" id="GO:0006310">
    <property type="term" value="P:DNA recombination"/>
    <property type="evidence" value="ECO:0007669"/>
    <property type="project" value="UniProtKB-KW"/>
</dbReference>
<dbReference type="GO" id="GO:0015074">
    <property type="term" value="P:DNA integration"/>
    <property type="evidence" value="ECO:0007669"/>
    <property type="project" value="UniProtKB-KW"/>
</dbReference>
<keyword evidence="9" id="KW-1185">Reference proteome</keyword>
<dbReference type="RefSeq" id="WP_155366321.1">
    <property type="nucleotide sequence ID" value="NZ_CP043930.1"/>
</dbReference>
<dbReference type="KEGG" id="gim:F1728_24960"/>
<dbReference type="Pfam" id="PF00589">
    <property type="entry name" value="Phage_integrase"/>
    <property type="match status" value="1"/>
</dbReference>
<evidence type="ECO:0000256" key="3">
    <source>
        <dbReference type="ARBA" id="ARBA00023172"/>
    </source>
</evidence>
<evidence type="ECO:0000259" key="6">
    <source>
        <dbReference type="PROSITE" id="PS51898"/>
    </source>
</evidence>
<evidence type="ECO:0000256" key="4">
    <source>
        <dbReference type="PROSITE-ProRule" id="PRU01248"/>
    </source>
</evidence>
<accession>A0A6I6AKN2</accession>
<name>A0A6I6AKN2_9PLAN</name>
<evidence type="ECO:0000256" key="1">
    <source>
        <dbReference type="ARBA" id="ARBA00022908"/>
    </source>
</evidence>
<dbReference type="InterPro" id="IPR010998">
    <property type="entry name" value="Integrase_recombinase_N"/>
</dbReference>
<dbReference type="InterPro" id="IPR002104">
    <property type="entry name" value="Integrase_catalytic"/>
</dbReference>
<keyword evidence="1" id="KW-0229">DNA integration</keyword>
<dbReference type="InterPro" id="IPR013762">
    <property type="entry name" value="Integrase-like_cat_sf"/>
</dbReference>
<reference evidence="8 9" key="1">
    <citation type="submission" date="2019-09" db="EMBL/GenBank/DDBJ databases">
        <title>Gimesia benthica sp. nov., a novel bacterium isolated from deep-sea water of the Northwest Indian Ocean.</title>
        <authorList>
            <person name="Dai X."/>
        </authorList>
    </citation>
    <scope>NUCLEOTIDE SEQUENCE [LARGE SCALE GENOMIC DNA]</scope>
    <source>
        <strain evidence="8 9">E7</strain>
    </source>
</reference>
<dbReference type="GO" id="GO:0003677">
    <property type="term" value="F:DNA binding"/>
    <property type="evidence" value="ECO:0007669"/>
    <property type="project" value="UniProtKB-UniRule"/>
</dbReference>
<dbReference type="Gene3D" id="1.10.443.10">
    <property type="entry name" value="Intergrase catalytic core"/>
    <property type="match status" value="1"/>
</dbReference>
<dbReference type="Pfam" id="PF13102">
    <property type="entry name" value="Phage_int_SAM_5"/>
    <property type="match status" value="1"/>
</dbReference>
<evidence type="ECO:0000313" key="9">
    <source>
        <dbReference type="Proteomes" id="UP000427281"/>
    </source>
</evidence>
<dbReference type="AlphaFoldDB" id="A0A6I6AKN2"/>
<dbReference type="PROSITE" id="PS51898">
    <property type="entry name" value="TYR_RECOMBINASE"/>
    <property type="match status" value="1"/>
</dbReference>
<sequence>MMVRKKDDIQPEDFSQKQVEADTKSSTWCEKYKTKHRWIRIEKFPDGIDPPQKVRIYRQNDYFRLQFWDPAAKKNLTERVDGDLVTAIFRAREIEERLKHFRSSGLGRGKLKHQSLLDLYQSHLQRRADAGEIAPKTVRRYASALEHYHTFIQQPLITTAYPSITNVNRDLVLQFQTYLKNLQVSSNGHPNTQKQTMSSADYVLDVVRGMYIWAADPDRGNLMPSGFRNPFQGKVRQSASVAPDLFGEPDITILMVVDFLKKCDSYQLHLFVLLIFYGLRASEPCFLFRENLTSDGWLKVICLPQISYTTKGRRDKRLPLLEPIRAILEGGSENTETGLLIRRRAVFEGSEQPPLLDQSLEQLTKEYSRRCQKTANLTAEQGMQIRDQLLHDAGGIKYDHIENEFHRLAGQLSWPAKATLKDFRHLFSTAMMNAGMPEYYRKYLMGHAVSKAAITNYTHLDQLRERYLEASQRQFQPIIAAVTKRKAELKSAAEASVRSTFPEMDQAPGSTRLRAG</sequence>
<dbReference type="Gene3D" id="1.10.150.130">
    <property type="match status" value="1"/>
</dbReference>
<organism evidence="8 9">
    <name type="scientific">Gimesia benthica</name>
    <dbReference type="NCBI Taxonomy" id="2608982"/>
    <lineage>
        <taxon>Bacteria</taxon>
        <taxon>Pseudomonadati</taxon>
        <taxon>Planctomycetota</taxon>
        <taxon>Planctomycetia</taxon>
        <taxon>Planctomycetales</taxon>
        <taxon>Planctomycetaceae</taxon>
        <taxon>Gimesia</taxon>
    </lineage>
</organism>
<gene>
    <name evidence="8" type="ORF">F1728_24960</name>
</gene>
<protein>
    <submittedName>
        <fullName evidence="8">Tyrosine-type recombinase/integrase</fullName>
    </submittedName>
</protein>
<dbReference type="EMBL" id="CP043930">
    <property type="protein sequence ID" value="QGQ25725.1"/>
    <property type="molecule type" value="Genomic_DNA"/>
</dbReference>
<feature type="domain" description="Core-binding (CB)" evidence="7">
    <location>
        <begin position="114"/>
        <end position="215"/>
    </location>
</feature>
<dbReference type="Proteomes" id="UP000427281">
    <property type="component" value="Chromosome"/>
</dbReference>
<keyword evidence="3" id="KW-0233">DNA recombination</keyword>
<dbReference type="InterPro" id="IPR044068">
    <property type="entry name" value="CB"/>
</dbReference>
<dbReference type="SUPFAM" id="SSF56349">
    <property type="entry name" value="DNA breaking-rejoining enzymes"/>
    <property type="match status" value="1"/>
</dbReference>
<keyword evidence="2 4" id="KW-0238">DNA-binding</keyword>
<proteinExistence type="predicted"/>
<dbReference type="InterPro" id="IPR011010">
    <property type="entry name" value="DNA_brk_join_enz"/>
</dbReference>
<feature type="domain" description="Tyr recombinase" evidence="6">
    <location>
        <begin position="241"/>
        <end position="470"/>
    </location>
</feature>
<feature type="region of interest" description="Disordered" evidence="5">
    <location>
        <begin position="493"/>
        <end position="516"/>
    </location>
</feature>
<feature type="region of interest" description="Disordered" evidence="5">
    <location>
        <begin position="1"/>
        <end position="20"/>
    </location>
</feature>